<dbReference type="RefSeq" id="WP_175594084.1">
    <property type="nucleotide sequence ID" value="NZ_JABWGN010000016.1"/>
</dbReference>
<dbReference type="AlphaFoldDB" id="A0A7Y6M6N7"/>
<evidence type="ECO:0000313" key="2">
    <source>
        <dbReference type="Proteomes" id="UP000586042"/>
    </source>
</evidence>
<reference evidence="1 2" key="1">
    <citation type="submission" date="2020-06" db="EMBL/GenBank/DDBJ databases">
        <title>Nonomuraea sp. SMC257, a novel actinomycete isolated from soil.</title>
        <authorList>
            <person name="Chanama M."/>
        </authorList>
    </citation>
    <scope>NUCLEOTIDE SEQUENCE [LARGE SCALE GENOMIC DNA]</scope>
    <source>
        <strain evidence="1 2">SMC257</strain>
    </source>
</reference>
<dbReference type="EMBL" id="JABWGN010000016">
    <property type="protein sequence ID" value="NUW36632.1"/>
    <property type="molecule type" value="Genomic_DNA"/>
</dbReference>
<keyword evidence="2" id="KW-1185">Reference proteome</keyword>
<sequence length="94" mass="9728">MTLTREEFPDALGEERFDAILDPIGGATASPAWPGWPRTAPGRLAASATRALALVAAGSVRVDITAEYEPADVETAIAHLAGGTTRGKSVVRIA</sequence>
<evidence type="ECO:0008006" key="3">
    <source>
        <dbReference type="Google" id="ProtNLM"/>
    </source>
</evidence>
<evidence type="ECO:0000313" key="1">
    <source>
        <dbReference type="EMBL" id="NUW36632.1"/>
    </source>
</evidence>
<protein>
    <recommendedName>
        <fullName evidence="3">Zinc-binding dehydrogenase</fullName>
    </recommendedName>
</protein>
<comment type="caution">
    <text evidence="1">The sequence shown here is derived from an EMBL/GenBank/DDBJ whole genome shotgun (WGS) entry which is preliminary data.</text>
</comment>
<gene>
    <name evidence="1" type="ORF">HTZ77_35270</name>
</gene>
<dbReference type="Proteomes" id="UP000586042">
    <property type="component" value="Unassembled WGS sequence"/>
</dbReference>
<dbReference type="Gene3D" id="3.90.180.10">
    <property type="entry name" value="Medium-chain alcohol dehydrogenases, catalytic domain"/>
    <property type="match status" value="1"/>
</dbReference>
<organism evidence="1 2">
    <name type="scientific">Nonomuraea montanisoli</name>
    <dbReference type="NCBI Taxonomy" id="2741721"/>
    <lineage>
        <taxon>Bacteria</taxon>
        <taxon>Bacillati</taxon>
        <taxon>Actinomycetota</taxon>
        <taxon>Actinomycetes</taxon>
        <taxon>Streptosporangiales</taxon>
        <taxon>Streptosporangiaceae</taxon>
        <taxon>Nonomuraea</taxon>
    </lineage>
</organism>
<name>A0A7Y6M6N7_9ACTN</name>
<proteinExistence type="predicted"/>
<accession>A0A7Y6M6N7</accession>